<evidence type="ECO:0000313" key="2">
    <source>
        <dbReference type="Proteomes" id="UP001596170"/>
    </source>
</evidence>
<gene>
    <name evidence="1" type="ORF">ACFPYN_09435</name>
</gene>
<dbReference type="Proteomes" id="UP001596170">
    <property type="component" value="Unassembled WGS sequence"/>
</dbReference>
<organism evidence="1 2">
    <name type="scientific">Paenisporosarcina macmurdoensis</name>
    <dbReference type="NCBI Taxonomy" id="212659"/>
    <lineage>
        <taxon>Bacteria</taxon>
        <taxon>Bacillati</taxon>
        <taxon>Bacillota</taxon>
        <taxon>Bacilli</taxon>
        <taxon>Bacillales</taxon>
        <taxon>Caryophanaceae</taxon>
        <taxon>Paenisporosarcina</taxon>
    </lineage>
</organism>
<evidence type="ECO:0000313" key="1">
    <source>
        <dbReference type="EMBL" id="MFC6039641.1"/>
    </source>
</evidence>
<accession>A0ABW1L848</accession>
<dbReference type="RefSeq" id="WP_377733767.1">
    <property type="nucleotide sequence ID" value="NZ_JBHSRI010000012.1"/>
</dbReference>
<keyword evidence="2" id="KW-1185">Reference proteome</keyword>
<sequence>MLKAFAEELKNEGFSNMIVWVLKDNPARTFYEIMGGIYLDAKCIEELSVEEVSYGWKDLQVL</sequence>
<reference evidence="2" key="1">
    <citation type="journal article" date="2019" name="Int. J. Syst. Evol. Microbiol.">
        <title>The Global Catalogue of Microorganisms (GCM) 10K type strain sequencing project: providing services to taxonomists for standard genome sequencing and annotation.</title>
        <authorList>
            <consortium name="The Broad Institute Genomics Platform"/>
            <consortium name="The Broad Institute Genome Sequencing Center for Infectious Disease"/>
            <person name="Wu L."/>
            <person name="Ma J."/>
        </authorList>
    </citation>
    <scope>NUCLEOTIDE SEQUENCE [LARGE SCALE GENOMIC DNA]</scope>
    <source>
        <strain evidence="2">CCUG 54527</strain>
    </source>
</reference>
<protein>
    <recommendedName>
        <fullName evidence="3">GNAT family N-acetyltransferase</fullName>
    </recommendedName>
</protein>
<proteinExistence type="predicted"/>
<name>A0ABW1L848_9BACL</name>
<comment type="caution">
    <text evidence="1">The sequence shown here is derived from an EMBL/GenBank/DDBJ whole genome shotgun (WGS) entry which is preliminary data.</text>
</comment>
<dbReference type="EMBL" id="JBHSRI010000012">
    <property type="protein sequence ID" value="MFC6039641.1"/>
    <property type="molecule type" value="Genomic_DNA"/>
</dbReference>
<dbReference type="Gene3D" id="3.40.630.30">
    <property type="match status" value="1"/>
</dbReference>
<evidence type="ECO:0008006" key="3">
    <source>
        <dbReference type="Google" id="ProtNLM"/>
    </source>
</evidence>